<feature type="transmembrane region" description="Helical" evidence="2">
    <location>
        <begin position="6"/>
        <end position="29"/>
    </location>
</feature>
<protein>
    <submittedName>
        <fullName evidence="3">Uncharacterized protein</fullName>
    </submittedName>
</protein>
<dbReference type="Proteomes" id="UP000315017">
    <property type="component" value="Chromosome"/>
</dbReference>
<organism evidence="3 4">
    <name type="scientific">Anatilimnocola aggregata</name>
    <dbReference type="NCBI Taxonomy" id="2528021"/>
    <lineage>
        <taxon>Bacteria</taxon>
        <taxon>Pseudomonadati</taxon>
        <taxon>Planctomycetota</taxon>
        <taxon>Planctomycetia</taxon>
        <taxon>Pirellulales</taxon>
        <taxon>Pirellulaceae</taxon>
        <taxon>Anatilimnocola</taxon>
    </lineage>
</organism>
<feature type="compositionally biased region" description="Pro residues" evidence="1">
    <location>
        <begin position="94"/>
        <end position="108"/>
    </location>
</feature>
<keyword evidence="2" id="KW-1133">Transmembrane helix</keyword>
<name>A0A517YEC0_9BACT</name>
<accession>A0A517YEC0</accession>
<keyword evidence="2" id="KW-0812">Transmembrane</keyword>
<keyword evidence="4" id="KW-1185">Reference proteome</keyword>
<proteinExistence type="predicted"/>
<evidence type="ECO:0000256" key="2">
    <source>
        <dbReference type="SAM" id="Phobius"/>
    </source>
</evidence>
<dbReference type="EMBL" id="CP036274">
    <property type="protein sequence ID" value="QDU28522.1"/>
    <property type="molecule type" value="Genomic_DNA"/>
</dbReference>
<feature type="region of interest" description="Disordered" evidence="1">
    <location>
        <begin position="87"/>
        <end position="108"/>
    </location>
</feature>
<sequence length="108" mass="12265">MTNRAPLIVAIVLLLLPVLYVGSYLALVVPGGIPRVGVSNVDGRMFRQISREHDYRIDSELASWLFWPLEQIDRKMRPEAWEQSGNLLEEDVRFPPPLVPTSPKPNSE</sequence>
<dbReference type="AlphaFoldDB" id="A0A517YEC0"/>
<dbReference type="KEGG" id="aagg:ETAA8_36240"/>
<evidence type="ECO:0000313" key="3">
    <source>
        <dbReference type="EMBL" id="QDU28522.1"/>
    </source>
</evidence>
<gene>
    <name evidence="3" type="ORF">ETAA8_36240</name>
</gene>
<evidence type="ECO:0000313" key="4">
    <source>
        <dbReference type="Proteomes" id="UP000315017"/>
    </source>
</evidence>
<keyword evidence="2" id="KW-0472">Membrane</keyword>
<evidence type="ECO:0000256" key="1">
    <source>
        <dbReference type="SAM" id="MobiDB-lite"/>
    </source>
</evidence>
<reference evidence="3 4" key="1">
    <citation type="submission" date="2019-02" db="EMBL/GenBank/DDBJ databases">
        <title>Deep-cultivation of Planctomycetes and their phenomic and genomic characterization uncovers novel biology.</title>
        <authorList>
            <person name="Wiegand S."/>
            <person name="Jogler M."/>
            <person name="Boedeker C."/>
            <person name="Pinto D."/>
            <person name="Vollmers J."/>
            <person name="Rivas-Marin E."/>
            <person name="Kohn T."/>
            <person name="Peeters S.H."/>
            <person name="Heuer A."/>
            <person name="Rast P."/>
            <person name="Oberbeckmann S."/>
            <person name="Bunk B."/>
            <person name="Jeske O."/>
            <person name="Meyerdierks A."/>
            <person name="Storesund J.E."/>
            <person name="Kallscheuer N."/>
            <person name="Luecker S."/>
            <person name="Lage O.M."/>
            <person name="Pohl T."/>
            <person name="Merkel B.J."/>
            <person name="Hornburger P."/>
            <person name="Mueller R.-W."/>
            <person name="Bruemmer F."/>
            <person name="Labrenz M."/>
            <person name="Spormann A.M."/>
            <person name="Op den Camp H."/>
            <person name="Overmann J."/>
            <person name="Amann R."/>
            <person name="Jetten M.S.M."/>
            <person name="Mascher T."/>
            <person name="Medema M.H."/>
            <person name="Devos D.P."/>
            <person name="Kaster A.-K."/>
            <person name="Ovreas L."/>
            <person name="Rohde M."/>
            <person name="Galperin M.Y."/>
            <person name="Jogler C."/>
        </authorList>
    </citation>
    <scope>NUCLEOTIDE SEQUENCE [LARGE SCALE GENOMIC DNA]</scope>
    <source>
        <strain evidence="3 4">ETA_A8</strain>
    </source>
</reference>